<organism evidence="4 5">
    <name type="scientific">Salegentibacter agarivorans</name>
    <dbReference type="NCBI Taxonomy" id="345907"/>
    <lineage>
        <taxon>Bacteria</taxon>
        <taxon>Pseudomonadati</taxon>
        <taxon>Bacteroidota</taxon>
        <taxon>Flavobacteriia</taxon>
        <taxon>Flavobacteriales</taxon>
        <taxon>Flavobacteriaceae</taxon>
        <taxon>Salegentibacter</taxon>
    </lineage>
</organism>
<keyword evidence="2" id="KW-0784">Thiamine biosynthesis</keyword>
<dbReference type="Proteomes" id="UP000199116">
    <property type="component" value="Unassembled WGS sequence"/>
</dbReference>
<dbReference type="Pfam" id="PF02581">
    <property type="entry name" value="TMP-TENI"/>
    <property type="match status" value="1"/>
</dbReference>
<accession>A0A1I2LGD5</accession>
<dbReference type="CDD" id="cd00564">
    <property type="entry name" value="TMP_TenI"/>
    <property type="match status" value="1"/>
</dbReference>
<dbReference type="InterPro" id="IPR022998">
    <property type="entry name" value="ThiamineP_synth_TenI"/>
</dbReference>
<dbReference type="GO" id="GO:0005737">
    <property type="term" value="C:cytoplasm"/>
    <property type="evidence" value="ECO:0007669"/>
    <property type="project" value="TreeGrafter"/>
</dbReference>
<feature type="domain" description="Thiamine phosphate synthase/TenI" evidence="3">
    <location>
        <begin position="11"/>
        <end position="192"/>
    </location>
</feature>
<protein>
    <submittedName>
        <fullName evidence="4">Thiamine-phosphate diphosphorylase</fullName>
    </submittedName>
</protein>
<name>A0A1I2LGD5_9FLAO</name>
<evidence type="ECO:0000313" key="4">
    <source>
        <dbReference type="EMBL" id="SFF76136.1"/>
    </source>
</evidence>
<comment type="pathway">
    <text evidence="1">Cofactor biosynthesis; thiamine diphosphate biosynthesis.</text>
</comment>
<dbReference type="GO" id="GO:0009228">
    <property type="term" value="P:thiamine biosynthetic process"/>
    <property type="evidence" value="ECO:0007669"/>
    <property type="project" value="UniProtKB-KW"/>
</dbReference>
<evidence type="ECO:0000256" key="1">
    <source>
        <dbReference type="ARBA" id="ARBA00004948"/>
    </source>
</evidence>
<dbReference type="Gene3D" id="3.20.20.70">
    <property type="entry name" value="Aldolase class I"/>
    <property type="match status" value="1"/>
</dbReference>
<sequence>MIKKKKIKEGVYLVVDPQMQKTVLINKLKQIMAKSEIAAVQIWDNFKNAENKISLINEICKVCENYKVPVLLNNNWDLLNQTEASGIHFDKIPNNFKEIKNNIPPKALLGLTCNNNLETVKWADRNNMDYISFCSIFPSSTANSCDLVDFEIIKKAREITEMPIFLAGGIKPSNMHLLKELDFEGVAVISGIMSAENPSISAENYNSEFKKIKNENFNNR</sequence>
<dbReference type="SUPFAM" id="SSF51391">
    <property type="entry name" value="Thiamin phosphate synthase"/>
    <property type="match status" value="1"/>
</dbReference>
<dbReference type="InterPro" id="IPR013785">
    <property type="entry name" value="Aldolase_TIM"/>
</dbReference>
<keyword evidence="5" id="KW-1185">Reference proteome</keyword>
<reference evidence="5" key="1">
    <citation type="submission" date="2016-10" db="EMBL/GenBank/DDBJ databases">
        <authorList>
            <person name="Varghese N."/>
            <person name="Submissions S."/>
        </authorList>
    </citation>
    <scope>NUCLEOTIDE SEQUENCE [LARGE SCALE GENOMIC DNA]</scope>
    <source>
        <strain evidence="5">DSM 23515</strain>
    </source>
</reference>
<dbReference type="AlphaFoldDB" id="A0A1I2LGD5"/>
<dbReference type="PANTHER" id="PTHR20857">
    <property type="entry name" value="THIAMINE-PHOSPHATE PYROPHOSPHORYLASE"/>
    <property type="match status" value="1"/>
</dbReference>
<evidence type="ECO:0000256" key="2">
    <source>
        <dbReference type="ARBA" id="ARBA00022977"/>
    </source>
</evidence>
<proteinExistence type="predicted"/>
<dbReference type="RefSeq" id="WP_075327820.1">
    <property type="nucleotide sequence ID" value="NZ_FOOH01000008.1"/>
</dbReference>
<gene>
    <name evidence="4" type="ORF">SAMN04488033_1085</name>
</gene>
<evidence type="ECO:0000313" key="5">
    <source>
        <dbReference type="Proteomes" id="UP000199116"/>
    </source>
</evidence>
<evidence type="ECO:0000259" key="3">
    <source>
        <dbReference type="Pfam" id="PF02581"/>
    </source>
</evidence>
<dbReference type="PANTHER" id="PTHR20857:SF23">
    <property type="entry name" value="THIAMINE BIOSYNTHETIC BIFUNCTIONAL ENZYME"/>
    <property type="match status" value="1"/>
</dbReference>
<dbReference type="InterPro" id="IPR036206">
    <property type="entry name" value="ThiamineP_synth_sf"/>
</dbReference>
<dbReference type="EMBL" id="FOOH01000008">
    <property type="protein sequence ID" value="SFF76136.1"/>
    <property type="molecule type" value="Genomic_DNA"/>
</dbReference>
<dbReference type="GO" id="GO:0004789">
    <property type="term" value="F:thiamine-phosphate diphosphorylase activity"/>
    <property type="evidence" value="ECO:0007669"/>
    <property type="project" value="TreeGrafter"/>
</dbReference>